<accession>A0A160T3J6</accession>
<dbReference type="RefSeq" id="WP_095043036.1">
    <property type="nucleotide sequence ID" value="NZ_LN890655.1"/>
</dbReference>
<proteinExistence type="predicted"/>
<evidence type="ECO:0000313" key="2">
    <source>
        <dbReference type="Proteomes" id="UP000215027"/>
    </source>
</evidence>
<dbReference type="KEGG" id="pbf:CFX0092_A1690"/>
<keyword evidence="2" id="KW-1185">Reference proteome</keyword>
<reference evidence="1" key="1">
    <citation type="submission" date="2016-01" db="EMBL/GenBank/DDBJ databases">
        <authorList>
            <person name="Mcilroy J.S."/>
            <person name="Karst M S."/>
            <person name="Albertsen M."/>
        </authorList>
    </citation>
    <scope>NUCLEOTIDE SEQUENCE</scope>
    <source>
        <strain evidence="1">Cfx-K</strain>
    </source>
</reference>
<dbReference type="EMBL" id="LN890655">
    <property type="protein sequence ID" value="CUS03568.2"/>
    <property type="molecule type" value="Genomic_DNA"/>
</dbReference>
<dbReference type="OrthoDB" id="282802at2"/>
<name>A0A160T3J6_9CHLR</name>
<gene>
    <name evidence="1" type="ORF">CFX0092_A1690</name>
</gene>
<dbReference type="AlphaFoldDB" id="A0A160T3J6"/>
<sequence>MIELSLDRPEYNSAVVTIEDGRALIDVTDRQGINGLNARLTQGEWPAEIVVRLPLRGLEQLWIHYGDLAISTGVSSTGAPTPLTITVVDEAGNTQSASPSADIYYPSIRAITPDDTFAIGPLAAGERPAIPLPEGSTIEITLPPDFFRESHDAFSMQWIDFFRN</sequence>
<evidence type="ECO:0000313" key="1">
    <source>
        <dbReference type="EMBL" id="CUS03568.2"/>
    </source>
</evidence>
<dbReference type="Proteomes" id="UP000215027">
    <property type="component" value="Chromosome I"/>
</dbReference>
<protein>
    <submittedName>
        <fullName evidence="1">Uncharacterized protein</fullName>
    </submittedName>
</protein>
<organism evidence="1 2">
    <name type="scientific">Candidatus Promineifilum breve</name>
    <dbReference type="NCBI Taxonomy" id="1806508"/>
    <lineage>
        <taxon>Bacteria</taxon>
        <taxon>Bacillati</taxon>
        <taxon>Chloroflexota</taxon>
        <taxon>Ardenticatenia</taxon>
        <taxon>Candidatus Promineifilales</taxon>
        <taxon>Candidatus Promineifilaceae</taxon>
        <taxon>Candidatus Promineifilum</taxon>
    </lineage>
</organism>